<dbReference type="Gene3D" id="3.30.710.10">
    <property type="entry name" value="Potassium Channel Kv1.1, Chain A"/>
    <property type="match status" value="1"/>
</dbReference>
<gene>
    <name evidence="1" type="ORF">BG006_003027</name>
</gene>
<organism evidence="1 2">
    <name type="scientific">Podila minutissima</name>
    <dbReference type="NCBI Taxonomy" id="64525"/>
    <lineage>
        <taxon>Eukaryota</taxon>
        <taxon>Fungi</taxon>
        <taxon>Fungi incertae sedis</taxon>
        <taxon>Mucoromycota</taxon>
        <taxon>Mortierellomycotina</taxon>
        <taxon>Mortierellomycetes</taxon>
        <taxon>Mortierellales</taxon>
        <taxon>Mortierellaceae</taxon>
        <taxon>Podila</taxon>
    </lineage>
</organism>
<dbReference type="InterPro" id="IPR011333">
    <property type="entry name" value="SKP1/BTB/POZ_sf"/>
</dbReference>
<evidence type="ECO:0000313" key="2">
    <source>
        <dbReference type="Proteomes" id="UP000696485"/>
    </source>
</evidence>
<comment type="caution">
    <text evidence="1">The sequence shown here is derived from an EMBL/GenBank/DDBJ whole genome shotgun (WGS) entry which is preliminary data.</text>
</comment>
<sequence length="149" mass="17201">MFASQMAEGRSGNTVIHVKDSNASSFQKLPFFVYHGELDYPPTEILESGDPEKAQKASWEQIYLAVLRYQIDDLRKQALDAILGHLDKLDATAFLSDRHSVVKHIIQERHAEIVKKETRYKDHPEFSELLGELFLKHTVIFARTKREMC</sequence>
<accession>A0A9P5SMR3</accession>
<dbReference type="Proteomes" id="UP000696485">
    <property type="component" value="Unassembled WGS sequence"/>
</dbReference>
<keyword evidence="2" id="KW-1185">Reference proteome</keyword>
<dbReference type="EMBL" id="JAAAUY010000178">
    <property type="protein sequence ID" value="KAF9333874.1"/>
    <property type="molecule type" value="Genomic_DNA"/>
</dbReference>
<dbReference type="AlphaFoldDB" id="A0A9P5SMR3"/>
<name>A0A9P5SMR3_9FUNG</name>
<protein>
    <submittedName>
        <fullName evidence="1">Uncharacterized protein</fullName>
    </submittedName>
</protein>
<evidence type="ECO:0000313" key="1">
    <source>
        <dbReference type="EMBL" id="KAF9333874.1"/>
    </source>
</evidence>
<proteinExistence type="predicted"/>
<reference evidence="1" key="1">
    <citation type="journal article" date="2020" name="Fungal Divers.">
        <title>Resolving the Mortierellaceae phylogeny through synthesis of multi-gene phylogenetics and phylogenomics.</title>
        <authorList>
            <person name="Vandepol N."/>
            <person name="Liber J."/>
            <person name="Desiro A."/>
            <person name="Na H."/>
            <person name="Kennedy M."/>
            <person name="Barry K."/>
            <person name="Grigoriev I.V."/>
            <person name="Miller A.N."/>
            <person name="O'Donnell K."/>
            <person name="Stajich J.E."/>
            <person name="Bonito G."/>
        </authorList>
    </citation>
    <scope>NUCLEOTIDE SEQUENCE</scope>
    <source>
        <strain evidence="1">NVP1</strain>
    </source>
</reference>